<evidence type="ECO:0000256" key="2">
    <source>
        <dbReference type="SAM" id="Phobius"/>
    </source>
</evidence>
<organism evidence="4 5">
    <name type="scientific">Sedimenticola thiotaurini</name>
    <dbReference type="NCBI Taxonomy" id="1543721"/>
    <lineage>
        <taxon>Bacteria</taxon>
        <taxon>Pseudomonadati</taxon>
        <taxon>Pseudomonadota</taxon>
        <taxon>Gammaproteobacteria</taxon>
        <taxon>Chromatiales</taxon>
        <taxon>Sedimenticolaceae</taxon>
        <taxon>Sedimenticola</taxon>
    </lineage>
</organism>
<evidence type="ECO:0000259" key="3">
    <source>
        <dbReference type="PROSITE" id="PS51857"/>
    </source>
</evidence>
<protein>
    <submittedName>
        <fullName evidence="4">Calcium-binding protein</fullName>
    </submittedName>
</protein>
<dbReference type="PANTHER" id="PTHR12962:SF1">
    <property type="entry name" value="COLD SHOCK DOMAIN-CONTAINING PROTEIN CG9705"/>
    <property type="match status" value="1"/>
</dbReference>
<feature type="domain" description="CSD" evidence="3">
    <location>
        <begin position="5"/>
        <end position="70"/>
    </location>
</feature>
<dbReference type="EMBL" id="VMRY01000157">
    <property type="protein sequence ID" value="TVT47144.1"/>
    <property type="molecule type" value="Genomic_DNA"/>
</dbReference>
<evidence type="ECO:0000313" key="5">
    <source>
        <dbReference type="Proteomes" id="UP000317355"/>
    </source>
</evidence>
<dbReference type="Proteomes" id="UP000317355">
    <property type="component" value="Unassembled WGS sequence"/>
</dbReference>
<dbReference type="PANTHER" id="PTHR12962">
    <property type="entry name" value="CALCIUM-REGULATED HEAT STABLE PROTEIN CRHSP-24-RELATED"/>
    <property type="match status" value="1"/>
</dbReference>
<dbReference type="InterPro" id="IPR002059">
    <property type="entry name" value="CSP_DNA-bd"/>
</dbReference>
<dbReference type="PROSITE" id="PS51857">
    <property type="entry name" value="CSD_2"/>
    <property type="match status" value="1"/>
</dbReference>
<sequence>MNSNYQKGKLKRWNDDKGFGFVSSSGGENDVFIHVSALKRMARRPTVGDIIVYQLHTDNDGRKRAVNAKIEGVPEVESRPVRKNIKKQDKSNWFPKVISIALVVLIGSIVYNKFVTQNKPHEKSTVSAPSFTAEGKSKKNYSCAGKIYCSDMTSCDEAKFYLRNCPGTKMDGDGDGIPCESQWCGW</sequence>
<dbReference type="InterPro" id="IPR052069">
    <property type="entry name" value="Ca-reg_mRNA-binding_domain"/>
</dbReference>
<gene>
    <name evidence="4" type="ORF">FHK82_18170</name>
</gene>
<dbReference type="Gene3D" id="2.40.50.140">
    <property type="entry name" value="Nucleic acid-binding proteins"/>
    <property type="match status" value="1"/>
</dbReference>
<keyword evidence="2" id="KW-1133">Transmembrane helix</keyword>
<keyword evidence="2" id="KW-0472">Membrane</keyword>
<evidence type="ECO:0000313" key="4">
    <source>
        <dbReference type="EMBL" id="TVT47144.1"/>
    </source>
</evidence>
<dbReference type="GO" id="GO:0043488">
    <property type="term" value="P:regulation of mRNA stability"/>
    <property type="evidence" value="ECO:0007669"/>
    <property type="project" value="TreeGrafter"/>
</dbReference>
<accession>A0A558CEE3</accession>
<dbReference type="InterPro" id="IPR012340">
    <property type="entry name" value="NA-bd_OB-fold"/>
</dbReference>
<dbReference type="Pfam" id="PF05901">
    <property type="entry name" value="Excalibur"/>
    <property type="match status" value="1"/>
</dbReference>
<dbReference type="InterPro" id="IPR011129">
    <property type="entry name" value="CSD"/>
</dbReference>
<dbReference type="AlphaFoldDB" id="A0A558CEE3"/>
<comment type="caution">
    <text evidence="4">The sequence shown here is derived from an EMBL/GenBank/DDBJ whole genome shotgun (WGS) entry which is preliminary data.</text>
</comment>
<proteinExistence type="predicted"/>
<dbReference type="SMART" id="SM00357">
    <property type="entry name" value="CSP"/>
    <property type="match status" value="1"/>
</dbReference>
<dbReference type="InterPro" id="IPR008613">
    <property type="entry name" value="Excalibur_Ca-bd_domain"/>
</dbReference>
<feature type="transmembrane region" description="Helical" evidence="2">
    <location>
        <begin position="93"/>
        <end position="111"/>
    </location>
</feature>
<dbReference type="GO" id="GO:0005829">
    <property type="term" value="C:cytosol"/>
    <property type="evidence" value="ECO:0007669"/>
    <property type="project" value="UniProtKB-ARBA"/>
</dbReference>
<dbReference type="Pfam" id="PF00313">
    <property type="entry name" value="CSD"/>
    <property type="match status" value="1"/>
</dbReference>
<reference evidence="4 5" key="1">
    <citation type="submission" date="2019-07" db="EMBL/GenBank/DDBJ databases">
        <title>The pathways for chlorine oxyanion respiration interact through the shared metabolite chlorate.</title>
        <authorList>
            <person name="Barnum T.P."/>
            <person name="Cheng Y."/>
            <person name="Hill K.A."/>
            <person name="Lucas L.N."/>
            <person name="Carlson H.K."/>
            <person name="Coates J.D."/>
        </authorList>
    </citation>
    <scope>NUCLEOTIDE SEQUENCE [LARGE SCALE GENOMIC DNA]</scope>
    <source>
        <strain evidence="4">BK-3</strain>
    </source>
</reference>
<dbReference type="GO" id="GO:0003730">
    <property type="term" value="F:mRNA 3'-UTR binding"/>
    <property type="evidence" value="ECO:0007669"/>
    <property type="project" value="TreeGrafter"/>
</dbReference>
<evidence type="ECO:0000256" key="1">
    <source>
        <dbReference type="ARBA" id="ARBA00022553"/>
    </source>
</evidence>
<dbReference type="SUPFAM" id="SSF50249">
    <property type="entry name" value="Nucleic acid-binding proteins"/>
    <property type="match status" value="1"/>
</dbReference>
<name>A0A558CEE3_9GAMM</name>
<keyword evidence="1" id="KW-0597">Phosphoprotein</keyword>
<dbReference type="CDD" id="cd04458">
    <property type="entry name" value="CSP_CDS"/>
    <property type="match status" value="1"/>
</dbReference>
<keyword evidence="2" id="KW-0812">Transmembrane</keyword>